<keyword evidence="8" id="KW-0812">Transmembrane</keyword>
<evidence type="ECO:0000256" key="1">
    <source>
        <dbReference type="ARBA" id="ARBA00000085"/>
    </source>
</evidence>
<comment type="catalytic activity">
    <reaction evidence="1">
        <text>ATP + protein L-histidine = ADP + protein N-phospho-L-histidine.</text>
        <dbReference type="EC" id="2.7.13.3"/>
    </reaction>
</comment>
<dbReference type="PANTHER" id="PTHR43065:SF46">
    <property type="entry name" value="C4-DICARBOXYLATE TRANSPORT SENSOR PROTEIN DCTB"/>
    <property type="match status" value="1"/>
</dbReference>
<gene>
    <name evidence="10" type="ORF">SAMN05421829_11041</name>
</gene>
<evidence type="ECO:0000256" key="5">
    <source>
        <dbReference type="ARBA" id="ARBA00022777"/>
    </source>
</evidence>
<dbReference type="InterPro" id="IPR003661">
    <property type="entry name" value="HisK_dim/P_dom"/>
</dbReference>
<keyword evidence="8" id="KW-1133">Transmembrane helix</keyword>
<dbReference type="RefSeq" id="WP_076602990.1">
    <property type="nucleotide sequence ID" value="NZ_FTMD01000010.1"/>
</dbReference>
<dbReference type="STRING" id="34027.SAMN05421829_11041"/>
<evidence type="ECO:0000256" key="6">
    <source>
        <dbReference type="ARBA" id="ARBA00022840"/>
    </source>
</evidence>
<accession>A0A1N6YDG5</accession>
<keyword evidence="5 10" id="KW-0418">Kinase</keyword>
<feature type="transmembrane region" description="Helical" evidence="8">
    <location>
        <begin position="13"/>
        <end position="34"/>
    </location>
</feature>
<evidence type="ECO:0000256" key="8">
    <source>
        <dbReference type="SAM" id="Phobius"/>
    </source>
</evidence>
<evidence type="ECO:0000256" key="7">
    <source>
        <dbReference type="ARBA" id="ARBA00023012"/>
    </source>
</evidence>
<evidence type="ECO:0000259" key="9">
    <source>
        <dbReference type="PROSITE" id="PS50109"/>
    </source>
</evidence>
<dbReference type="SMART" id="SM00388">
    <property type="entry name" value="HisKA"/>
    <property type="match status" value="1"/>
</dbReference>
<dbReference type="PROSITE" id="PS50109">
    <property type="entry name" value="HIS_KIN"/>
    <property type="match status" value="1"/>
</dbReference>
<organism evidence="10 11">
    <name type="scientific">Aromatoleum tolulyticum</name>
    <dbReference type="NCBI Taxonomy" id="34027"/>
    <lineage>
        <taxon>Bacteria</taxon>
        <taxon>Pseudomonadati</taxon>
        <taxon>Pseudomonadota</taxon>
        <taxon>Betaproteobacteria</taxon>
        <taxon>Rhodocyclales</taxon>
        <taxon>Rhodocyclaceae</taxon>
        <taxon>Aromatoleum</taxon>
    </lineage>
</organism>
<dbReference type="EMBL" id="FTMD01000010">
    <property type="protein sequence ID" value="SIR12665.1"/>
    <property type="molecule type" value="Genomic_DNA"/>
</dbReference>
<sequence>MLHFRDISFRYKIPLRATVLVLVTATVLTTSLLLREYRDLRRDMLDGSARWSAVLSQTLVAPMLHDDLWRAFEIVRAATSPGGGEQASAITLVDPRLRIYVSTDPARYPILAPLHERGEAAREIASRIDGAAGTASHSVEIADKLYVITPIDADGVRLGHMILEHTSTFMQSRFAGMWLSATLVTLFVLLLILPVSWFWGRRMAEPLVHLADCIGKVGATIPPPGALQFEDSKDELGQVGRAVARMFDELREKEGLEREMLFSERLAAIGRLTGGIAHEINNPLGGMLNAIGTYRKHGASDPELAARTMSLLERGLLQIRDTVSALLVEAKAPSHPLAPQDIEDVHILLKPEAAKKSARLQWNCELPDEIPLPATLVRQVLINLVLNALQAVEAGGTVACDIGLSADGMTMAVRNDGRYIEESRLPYLFEPFVGDGNGKHGLGLWITYQIVTGLGGHISVQSEPGLTVFAVDLPLGMAVEMESAS</sequence>
<dbReference type="Pfam" id="PF02518">
    <property type="entry name" value="HATPase_c"/>
    <property type="match status" value="1"/>
</dbReference>
<name>A0A1N6YDG5_9RHOO</name>
<dbReference type="InterPro" id="IPR005467">
    <property type="entry name" value="His_kinase_dom"/>
</dbReference>
<dbReference type="InterPro" id="IPR003594">
    <property type="entry name" value="HATPase_dom"/>
</dbReference>
<dbReference type="GO" id="GO:0005524">
    <property type="term" value="F:ATP binding"/>
    <property type="evidence" value="ECO:0007669"/>
    <property type="project" value="UniProtKB-KW"/>
</dbReference>
<keyword evidence="8" id="KW-0472">Membrane</keyword>
<keyword evidence="6" id="KW-0067">ATP-binding</keyword>
<evidence type="ECO:0000313" key="10">
    <source>
        <dbReference type="EMBL" id="SIR12665.1"/>
    </source>
</evidence>
<dbReference type="CDD" id="cd00082">
    <property type="entry name" value="HisKA"/>
    <property type="match status" value="1"/>
</dbReference>
<dbReference type="SUPFAM" id="SSF47384">
    <property type="entry name" value="Homodimeric domain of signal transducing histidine kinase"/>
    <property type="match status" value="1"/>
</dbReference>
<evidence type="ECO:0000256" key="3">
    <source>
        <dbReference type="ARBA" id="ARBA00022679"/>
    </source>
</evidence>
<evidence type="ECO:0000256" key="2">
    <source>
        <dbReference type="ARBA" id="ARBA00012438"/>
    </source>
</evidence>
<dbReference type="SMART" id="SM00387">
    <property type="entry name" value="HATPase_c"/>
    <property type="match status" value="1"/>
</dbReference>
<dbReference type="Proteomes" id="UP000186819">
    <property type="component" value="Unassembled WGS sequence"/>
</dbReference>
<dbReference type="GO" id="GO:0000155">
    <property type="term" value="F:phosphorelay sensor kinase activity"/>
    <property type="evidence" value="ECO:0007669"/>
    <property type="project" value="InterPro"/>
</dbReference>
<dbReference type="SUPFAM" id="SSF55874">
    <property type="entry name" value="ATPase domain of HSP90 chaperone/DNA topoisomerase II/histidine kinase"/>
    <property type="match status" value="1"/>
</dbReference>
<dbReference type="InterPro" id="IPR036097">
    <property type="entry name" value="HisK_dim/P_sf"/>
</dbReference>
<keyword evidence="4" id="KW-0547">Nucleotide-binding</keyword>
<dbReference type="InterPro" id="IPR036890">
    <property type="entry name" value="HATPase_C_sf"/>
</dbReference>
<dbReference type="Gene3D" id="1.10.287.130">
    <property type="match status" value="1"/>
</dbReference>
<dbReference type="Gene3D" id="3.30.565.10">
    <property type="entry name" value="Histidine kinase-like ATPase, C-terminal domain"/>
    <property type="match status" value="1"/>
</dbReference>
<dbReference type="Gene3D" id="6.10.340.10">
    <property type="match status" value="1"/>
</dbReference>
<proteinExistence type="predicted"/>
<dbReference type="EC" id="2.7.13.3" evidence="2"/>
<reference evidence="11" key="1">
    <citation type="submission" date="2017-01" db="EMBL/GenBank/DDBJ databases">
        <authorList>
            <person name="Varghese N."/>
            <person name="Submissions S."/>
        </authorList>
    </citation>
    <scope>NUCLEOTIDE SEQUENCE [LARGE SCALE GENOMIC DNA]</scope>
    <source>
        <strain evidence="11">ATCC 51758</strain>
    </source>
</reference>
<keyword evidence="7" id="KW-0902">Two-component regulatory system</keyword>
<keyword evidence="3" id="KW-0808">Transferase</keyword>
<keyword evidence="11" id="KW-1185">Reference proteome</keyword>
<feature type="transmembrane region" description="Helical" evidence="8">
    <location>
        <begin position="177"/>
        <end position="199"/>
    </location>
</feature>
<dbReference type="PANTHER" id="PTHR43065">
    <property type="entry name" value="SENSOR HISTIDINE KINASE"/>
    <property type="match status" value="1"/>
</dbReference>
<evidence type="ECO:0000256" key="4">
    <source>
        <dbReference type="ARBA" id="ARBA00022741"/>
    </source>
</evidence>
<protein>
    <recommendedName>
        <fullName evidence="2">histidine kinase</fullName>
        <ecNumber evidence="2">2.7.13.3</ecNumber>
    </recommendedName>
</protein>
<feature type="domain" description="Histidine kinase" evidence="9">
    <location>
        <begin position="275"/>
        <end position="477"/>
    </location>
</feature>
<evidence type="ECO:0000313" key="11">
    <source>
        <dbReference type="Proteomes" id="UP000186819"/>
    </source>
</evidence>
<dbReference type="AlphaFoldDB" id="A0A1N6YDG5"/>